<evidence type="ECO:0000256" key="2">
    <source>
        <dbReference type="ARBA" id="ARBA00004651"/>
    </source>
</evidence>
<evidence type="ECO:0000256" key="6">
    <source>
        <dbReference type="ARBA" id="ARBA00022679"/>
    </source>
</evidence>
<keyword evidence="8" id="KW-0418">Kinase</keyword>
<feature type="transmembrane region" description="Helical" evidence="12">
    <location>
        <begin position="318"/>
        <end position="340"/>
    </location>
</feature>
<keyword evidence="12" id="KW-0812">Transmembrane</keyword>
<evidence type="ECO:0000256" key="7">
    <source>
        <dbReference type="ARBA" id="ARBA00022741"/>
    </source>
</evidence>
<dbReference type="InterPro" id="IPR050398">
    <property type="entry name" value="HssS/ArlS-like"/>
</dbReference>
<evidence type="ECO:0000256" key="1">
    <source>
        <dbReference type="ARBA" id="ARBA00000085"/>
    </source>
</evidence>
<evidence type="ECO:0000313" key="15">
    <source>
        <dbReference type="Proteomes" id="UP001169862"/>
    </source>
</evidence>
<evidence type="ECO:0000259" key="13">
    <source>
        <dbReference type="PROSITE" id="PS50885"/>
    </source>
</evidence>
<proteinExistence type="predicted"/>
<accession>A0AAW7XIL3</accession>
<dbReference type="PANTHER" id="PTHR45528">
    <property type="entry name" value="SENSOR HISTIDINE KINASE CPXA"/>
    <property type="match status" value="1"/>
</dbReference>
<sequence length="395" mass="44198">MRSIKGRIERALLTAALIPVLLVSVFAYLTTQDALTQSGIQNTQTQARLLSSGIENTLKYVPGDLFYLRDANSMFEYGRALVINDENTKETLGRYIARDFLSIIKNRHIYNQIRLIGADGKELIRVEHNEQNGSSRVVPLELLNDKGTSPHFQAAKSLAFGEYYVSPTDLNREEGKLAQPHQPTIRFATPIFAVGERLVAVLIMNVDANAFIDLIKQSNQHDATQFSLINKEGFYISHNDQSKEWGSVHDLSHGHSFSEDYPELADSITQVTSLSSTESEQSLITSLPVYADTEQQHILGYLIAETPKKVALKLLNTFTIGFVAFILFAAVIGFVFARLLSTSMTAPLRQLTLAADKLSKGEVDTPIEIKSRDEIQFLAEAFERLRESVKLLMRM</sequence>
<evidence type="ECO:0000256" key="4">
    <source>
        <dbReference type="ARBA" id="ARBA00022475"/>
    </source>
</evidence>
<dbReference type="SUPFAM" id="SSF103190">
    <property type="entry name" value="Sensory domain-like"/>
    <property type="match status" value="2"/>
</dbReference>
<dbReference type="Gene3D" id="3.30.450.20">
    <property type="entry name" value="PAS domain"/>
    <property type="match status" value="2"/>
</dbReference>
<evidence type="ECO:0000256" key="11">
    <source>
        <dbReference type="ARBA" id="ARBA00023136"/>
    </source>
</evidence>
<dbReference type="RefSeq" id="WP_303550652.1">
    <property type="nucleotide sequence ID" value="NZ_JAUOPG010000007.1"/>
</dbReference>
<evidence type="ECO:0000256" key="9">
    <source>
        <dbReference type="ARBA" id="ARBA00022840"/>
    </source>
</evidence>
<dbReference type="EMBL" id="JAUOPG010000007">
    <property type="protein sequence ID" value="MDO6454153.1"/>
    <property type="molecule type" value="Genomic_DNA"/>
</dbReference>
<dbReference type="Pfam" id="PF21623">
    <property type="entry name" value="HK_sensor_dom_bact"/>
    <property type="match status" value="1"/>
</dbReference>
<organism evidence="14 15">
    <name type="scientific">Neptunomonas phycophila</name>
    <dbReference type="NCBI Taxonomy" id="1572645"/>
    <lineage>
        <taxon>Bacteria</taxon>
        <taxon>Pseudomonadati</taxon>
        <taxon>Pseudomonadota</taxon>
        <taxon>Gammaproteobacteria</taxon>
        <taxon>Oceanospirillales</taxon>
        <taxon>Oceanospirillaceae</taxon>
        <taxon>Neptunomonas</taxon>
    </lineage>
</organism>
<dbReference type="EC" id="2.7.13.3" evidence="3"/>
<dbReference type="GO" id="GO:0005524">
    <property type="term" value="F:ATP binding"/>
    <property type="evidence" value="ECO:0007669"/>
    <property type="project" value="UniProtKB-KW"/>
</dbReference>
<gene>
    <name evidence="14" type="ORF">Q4490_11335</name>
</gene>
<evidence type="ECO:0000256" key="10">
    <source>
        <dbReference type="ARBA" id="ARBA00023012"/>
    </source>
</evidence>
<dbReference type="SUPFAM" id="SSF158472">
    <property type="entry name" value="HAMP domain-like"/>
    <property type="match status" value="1"/>
</dbReference>
<comment type="caution">
    <text evidence="14">The sequence shown here is derived from an EMBL/GenBank/DDBJ whole genome shotgun (WGS) entry which is preliminary data.</text>
</comment>
<dbReference type="PROSITE" id="PS50885">
    <property type="entry name" value="HAMP"/>
    <property type="match status" value="1"/>
</dbReference>
<feature type="domain" description="HAMP" evidence="13">
    <location>
        <begin position="342"/>
        <end position="394"/>
    </location>
</feature>
<dbReference type="Pfam" id="PF00672">
    <property type="entry name" value="HAMP"/>
    <property type="match status" value="1"/>
</dbReference>
<keyword evidence="7" id="KW-0547">Nucleotide-binding</keyword>
<dbReference type="InterPro" id="IPR029151">
    <property type="entry name" value="Sensor-like_sf"/>
</dbReference>
<evidence type="ECO:0000256" key="3">
    <source>
        <dbReference type="ARBA" id="ARBA00012438"/>
    </source>
</evidence>
<evidence type="ECO:0000256" key="8">
    <source>
        <dbReference type="ARBA" id="ARBA00022777"/>
    </source>
</evidence>
<evidence type="ECO:0000256" key="12">
    <source>
        <dbReference type="SAM" id="Phobius"/>
    </source>
</evidence>
<dbReference type="Gene3D" id="6.10.340.10">
    <property type="match status" value="1"/>
</dbReference>
<comment type="subcellular location">
    <subcellularLocation>
        <location evidence="2">Cell membrane</location>
        <topology evidence="2">Multi-pass membrane protein</topology>
    </subcellularLocation>
</comment>
<keyword evidence="11 12" id="KW-0472">Membrane</keyword>
<dbReference type="PANTHER" id="PTHR45528:SF1">
    <property type="entry name" value="SENSOR HISTIDINE KINASE CPXA"/>
    <property type="match status" value="1"/>
</dbReference>
<dbReference type="AlphaFoldDB" id="A0AAW7XIL3"/>
<evidence type="ECO:0000256" key="5">
    <source>
        <dbReference type="ARBA" id="ARBA00022553"/>
    </source>
</evidence>
<keyword evidence="6" id="KW-0808">Transferase</keyword>
<protein>
    <recommendedName>
        <fullName evidence="3">histidine kinase</fullName>
        <ecNumber evidence="3">2.7.13.3</ecNumber>
    </recommendedName>
</protein>
<comment type="catalytic activity">
    <reaction evidence="1">
        <text>ATP + protein L-histidine = ADP + protein N-phospho-L-histidine.</text>
        <dbReference type="EC" id="2.7.13.3"/>
    </reaction>
</comment>
<keyword evidence="5" id="KW-0597">Phosphoprotein</keyword>
<dbReference type="GO" id="GO:0005886">
    <property type="term" value="C:plasma membrane"/>
    <property type="evidence" value="ECO:0007669"/>
    <property type="project" value="UniProtKB-SubCell"/>
</dbReference>
<keyword evidence="12" id="KW-1133">Transmembrane helix</keyword>
<keyword evidence="10" id="KW-0902">Two-component regulatory system</keyword>
<dbReference type="GO" id="GO:0000155">
    <property type="term" value="F:phosphorelay sensor kinase activity"/>
    <property type="evidence" value="ECO:0007669"/>
    <property type="project" value="TreeGrafter"/>
</dbReference>
<evidence type="ECO:0000313" key="14">
    <source>
        <dbReference type="EMBL" id="MDO6454153.1"/>
    </source>
</evidence>
<keyword evidence="9" id="KW-0067">ATP-binding</keyword>
<keyword evidence="4" id="KW-1003">Cell membrane</keyword>
<dbReference type="Proteomes" id="UP001169862">
    <property type="component" value="Unassembled WGS sequence"/>
</dbReference>
<name>A0AAW7XIL3_9GAMM</name>
<dbReference type="CDD" id="cd06225">
    <property type="entry name" value="HAMP"/>
    <property type="match status" value="1"/>
</dbReference>
<reference evidence="14" key="1">
    <citation type="submission" date="2023-07" db="EMBL/GenBank/DDBJ databases">
        <title>Genome content predicts the carbon catabolic preferences of heterotrophic bacteria.</title>
        <authorList>
            <person name="Gralka M."/>
        </authorList>
    </citation>
    <scope>NUCLEOTIDE SEQUENCE</scope>
    <source>
        <strain evidence="14">I2M16</strain>
    </source>
</reference>
<dbReference type="InterPro" id="IPR003660">
    <property type="entry name" value="HAMP_dom"/>
</dbReference>
<dbReference type="SMART" id="SM00304">
    <property type="entry name" value="HAMP"/>
    <property type="match status" value="1"/>
</dbReference>
<dbReference type="InterPro" id="IPR048760">
    <property type="entry name" value="VP0354-like_sensor_dom"/>
</dbReference>